<dbReference type="EMBL" id="KN826036">
    <property type="protein sequence ID" value="KIK80362.1"/>
    <property type="molecule type" value="Genomic_DNA"/>
</dbReference>
<feature type="non-terminal residue" evidence="1">
    <location>
        <position position="1"/>
    </location>
</feature>
<protein>
    <submittedName>
        <fullName evidence="1">Uncharacterized protein</fullName>
    </submittedName>
</protein>
<reference evidence="2" key="2">
    <citation type="submission" date="2015-01" db="EMBL/GenBank/DDBJ databases">
        <title>Evolutionary Origins and Diversification of the Mycorrhizal Mutualists.</title>
        <authorList>
            <consortium name="DOE Joint Genome Institute"/>
            <consortium name="Mycorrhizal Genomics Consortium"/>
            <person name="Kohler A."/>
            <person name="Kuo A."/>
            <person name="Nagy L.G."/>
            <person name="Floudas D."/>
            <person name="Copeland A."/>
            <person name="Barry K.W."/>
            <person name="Cichocki N."/>
            <person name="Veneault-Fourrey C."/>
            <person name="LaButti K."/>
            <person name="Lindquist E.A."/>
            <person name="Lipzen A."/>
            <person name="Lundell T."/>
            <person name="Morin E."/>
            <person name="Murat C."/>
            <person name="Riley R."/>
            <person name="Ohm R."/>
            <person name="Sun H."/>
            <person name="Tunlid A."/>
            <person name="Henrissat B."/>
            <person name="Grigoriev I.V."/>
            <person name="Hibbett D.S."/>
            <person name="Martin F."/>
        </authorList>
    </citation>
    <scope>NUCLEOTIDE SEQUENCE [LARGE SCALE GENOMIC DNA]</scope>
    <source>
        <strain evidence="2">Ve08.2h10</strain>
    </source>
</reference>
<evidence type="ECO:0000313" key="2">
    <source>
        <dbReference type="Proteomes" id="UP000054538"/>
    </source>
</evidence>
<gene>
    <name evidence="1" type="ORF">PAXRUDRAFT_158891</name>
</gene>
<organism evidence="1 2">
    <name type="scientific">Paxillus rubicundulus Ve08.2h10</name>
    <dbReference type="NCBI Taxonomy" id="930991"/>
    <lineage>
        <taxon>Eukaryota</taxon>
        <taxon>Fungi</taxon>
        <taxon>Dikarya</taxon>
        <taxon>Basidiomycota</taxon>
        <taxon>Agaricomycotina</taxon>
        <taxon>Agaricomycetes</taxon>
        <taxon>Agaricomycetidae</taxon>
        <taxon>Boletales</taxon>
        <taxon>Paxilineae</taxon>
        <taxon>Paxillaceae</taxon>
        <taxon>Paxillus</taxon>
    </lineage>
</organism>
<evidence type="ECO:0000313" key="1">
    <source>
        <dbReference type="EMBL" id="KIK80362.1"/>
    </source>
</evidence>
<name>A0A0D0CC11_9AGAM</name>
<dbReference type="Proteomes" id="UP000054538">
    <property type="component" value="Unassembled WGS sequence"/>
</dbReference>
<accession>A0A0D0CC11</accession>
<dbReference type="InParanoid" id="A0A0D0CC11"/>
<dbReference type="AlphaFoldDB" id="A0A0D0CC11"/>
<dbReference type="HOGENOM" id="CLU_006344_6_3_1"/>
<proteinExistence type="predicted"/>
<keyword evidence="2" id="KW-1185">Reference proteome</keyword>
<reference evidence="1 2" key="1">
    <citation type="submission" date="2014-04" db="EMBL/GenBank/DDBJ databases">
        <authorList>
            <consortium name="DOE Joint Genome Institute"/>
            <person name="Kuo A."/>
            <person name="Kohler A."/>
            <person name="Jargeat P."/>
            <person name="Nagy L.G."/>
            <person name="Floudas D."/>
            <person name="Copeland A."/>
            <person name="Barry K.W."/>
            <person name="Cichocki N."/>
            <person name="Veneault-Fourrey C."/>
            <person name="LaButti K."/>
            <person name="Lindquist E.A."/>
            <person name="Lipzen A."/>
            <person name="Lundell T."/>
            <person name="Morin E."/>
            <person name="Murat C."/>
            <person name="Sun H."/>
            <person name="Tunlid A."/>
            <person name="Henrissat B."/>
            <person name="Grigoriev I.V."/>
            <person name="Hibbett D.S."/>
            <person name="Martin F."/>
            <person name="Nordberg H.P."/>
            <person name="Cantor M.N."/>
            <person name="Hua S.X."/>
        </authorList>
    </citation>
    <scope>NUCLEOTIDE SEQUENCE [LARGE SCALE GENOMIC DNA]</scope>
    <source>
        <strain evidence="1 2">Ve08.2h10</strain>
    </source>
</reference>
<dbReference type="OrthoDB" id="3246013at2759"/>
<sequence>IQDALNCFHQYCEAFGPNIVTTFSLPRQHSMKQYINLICLFGAPNGLCLSITELKHIKAVKEPYQWSNHHNALGQMLLTNQCLNKLARSQVDFWEWGMLNGSCILAMLQALGVSVFY</sequence>